<accession>A0A1S6UA30</accession>
<protein>
    <submittedName>
        <fullName evidence="1">Uncharacterized protein</fullName>
    </submittedName>
</protein>
<dbReference type="OrthoDB" id="29212at10239"/>
<evidence type="ECO:0000313" key="1">
    <source>
        <dbReference type="EMBL" id="AQW88571.1"/>
    </source>
</evidence>
<reference evidence="1" key="1">
    <citation type="submission" date="2017-02" db="EMBL/GenBank/DDBJ databases">
        <title>Genome sequence of Serratia marcescens phage BF.</title>
        <authorList>
            <person name="Casey E."/>
            <person name="Fitzgerald B."/>
            <person name="Mahony J."/>
            <person name="Lugli G."/>
            <person name="Ventura M."/>
            <person name="van Sinderen D."/>
        </authorList>
    </citation>
    <scope>NUCLEOTIDE SEQUENCE [LARGE SCALE GENOMIC DNA]</scope>
</reference>
<sequence length="198" mass="22896">MESMIVLKDFYEKFAAPIADAGLLSTAKNTKTLEWGGRVKGLRYTFTSTDSYTSVKLVDETDYTFALDAVCYREQNGAINATRTFFTSPTWTEIYTGTGFSTTKINVCHRDESEFRRDMNYPILEEEYFQNSTRIELEEESFYQYFMGFEPAAIELCLKFSHVDNGVELARTVLNDTTLINNILMQLNILIMTYKRQK</sequence>
<name>A0A1S6UA30_9CAUD</name>
<proteinExistence type="predicted"/>
<gene>
    <name evidence="1" type="ORF">BF_0046</name>
</gene>
<keyword evidence="2" id="KW-1185">Reference proteome</keyword>
<dbReference type="EMBL" id="KY630187">
    <property type="protein sequence ID" value="AQW88571.1"/>
    <property type="molecule type" value="Genomic_DNA"/>
</dbReference>
<dbReference type="Proteomes" id="UP000221837">
    <property type="component" value="Genome"/>
</dbReference>
<evidence type="ECO:0000313" key="2">
    <source>
        <dbReference type="Proteomes" id="UP000221837"/>
    </source>
</evidence>
<organism evidence="1 2">
    <name type="scientific">Serratia phage BF</name>
    <dbReference type="NCBI Taxonomy" id="1962671"/>
    <lineage>
        <taxon>Viruses</taxon>
        <taxon>Duplodnaviria</taxon>
        <taxon>Heunggongvirae</taxon>
        <taxon>Uroviricota</taxon>
        <taxon>Caudoviricetes</taxon>
        <taxon>Eneladusvirus</taxon>
        <taxon>Eneladusvirus BF</taxon>
    </lineage>
</organism>